<dbReference type="Gene3D" id="3.30.420.10">
    <property type="entry name" value="Ribonuclease H-like superfamily/Ribonuclease H"/>
    <property type="match status" value="2"/>
</dbReference>
<keyword evidence="10 23" id="KW-0472">Membrane</keyword>
<feature type="coiled-coil region" evidence="21">
    <location>
        <begin position="277"/>
        <end position="311"/>
    </location>
</feature>
<dbReference type="Proteomes" id="UP001274896">
    <property type="component" value="Unassembled WGS sequence"/>
</dbReference>
<keyword evidence="26" id="KW-1185">Reference proteome</keyword>
<dbReference type="SUPFAM" id="SSF46689">
    <property type="entry name" value="Homeodomain-like"/>
    <property type="match status" value="1"/>
</dbReference>
<evidence type="ECO:0000256" key="7">
    <source>
        <dbReference type="ARBA" id="ARBA00022989"/>
    </source>
</evidence>
<keyword evidence="6" id="KW-0732">Signal</keyword>
<evidence type="ECO:0000256" key="4">
    <source>
        <dbReference type="ARBA" id="ARBA00022475"/>
    </source>
</evidence>
<feature type="compositionally biased region" description="Low complexity" evidence="22">
    <location>
        <begin position="883"/>
        <end position="894"/>
    </location>
</feature>
<dbReference type="SUPFAM" id="SSF56672">
    <property type="entry name" value="DNA/RNA polymerases"/>
    <property type="match status" value="2"/>
</dbReference>
<evidence type="ECO:0000256" key="10">
    <source>
        <dbReference type="ARBA" id="ARBA00023136"/>
    </source>
</evidence>
<keyword evidence="3" id="KW-0813">Transport</keyword>
<dbReference type="InterPro" id="IPR038717">
    <property type="entry name" value="Tc1-like_DDE_dom"/>
</dbReference>
<feature type="binding site" evidence="19">
    <location>
        <position position="2362"/>
    </location>
    <ligand>
        <name>L-glutamate</name>
        <dbReference type="ChEBI" id="CHEBI:29985"/>
    </ligand>
</feature>
<dbReference type="Gene3D" id="3.40.190.10">
    <property type="entry name" value="Periplasmic binding protein-like II"/>
    <property type="match status" value="1"/>
</dbReference>
<dbReference type="SUPFAM" id="SSF53850">
    <property type="entry name" value="Periplasmic binding protein-like II"/>
    <property type="match status" value="1"/>
</dbReference>
<feature type="transmembrane region" description="Helical" evidence="23">
    <location>
        <begin position="2225"/>
        <end position="2244"/>
    </location>
</feature>
<sequence length="2591" mass="297535">AILDDPMECSRGERLAITLAKDSINRSSNRSTTGKLEVDIFELLRDSEYETGETMCQIMSKGVVAVLGPSASPASNSIISNICGEKEVGCELEEKERFWNELDEVMESIPMGERVVIGADFNGHVGEGNTGDEEKREEHRVTYKSGGRRTQVDYILCRRGNLKEISDCKVVVGESVARQHRMVVCRMTLMVCKKKRSEIDTKWWKLKKEECCEEFRQKLRQALGGQVVLPDDWETKADVIRETGRKVLGVSSGRRKEDKETWWWNEEVQDSIQRKRLAKKKWDMDRTEENRQEYKELQRRVKREVSKAKQKTYDELYTRLDTREGEKDLYRVLTSEESVQRRWKDLFVDLEKAYDRVSREELWYCMRKSGVAEKYVRVVQDMYERSRTVVRCAVGQTEEFKVEVGLHQGSALSPFLFAIVMDQLSEEVRQESPWTMMFADDIVICSESREQVEENLERWRFALERRGMKVSGSKTEYMCVNERERSGTVRLQGEEVKKVQEFKYLGSTVQSNGECGKEVPYVKVAPEDILKVQFPRFTTLDLRPTNTDISLAVAGLLTFFNSTASCLICAQANCLLNLEVLLRQFLISKETLSVRMLDDSQDPTPLLKEIRDDKTATIIVDANATMSHSILERASELGMLSIYYTYIFTSLAGLVVVSIYQKWSKEGTVVNRIQGHGRPRLTDARGERRLDALWEEGEPAEAVSSVLQDNAPGHKAEMVQEWFDDHNNQFEVLTPPPNSPDLNPIQHLWDVLDKQVRSMETPPHNLQDLKDLLLTSWCRIPQHTFRDLVESMPRQLVRKSGPVMIRSPGPTLFHVGQLNFSPREFSLLRLDDVADQHVNIIGFSVFNRTHPFFQDFLLSLNRSWQENCDHAPFAGTPYKRHLSTTSNSQTPNSTMAKTKELSKDTRNKIVDLHQAGKTESAIGKQLGVKKSTVGAIIRKWKTYKTTDNLPPSGAPRKISPRGVKMITRTVSKNPRTTRGDLVNDLQRAGTKVTKATISNTLRRQGLKSCNARRVPLLKPVHVRARLKFAREHLDDPEEDWENVIWSDETKIELFAKNSTCRVWRRKNAELHPKNTIPTVKHGGGNIMLWGCFSAKGPGRLIRVKERMNGAMYREIVSKNLLPSARALKMKRGWVFQHDNDPKHTARATKEWLRKKHFKVLEWPSQSPDLNPIENLWRELKIRVAQRQPQNITALEEICMEEWAKLPATLSSALLFDAVHTVALAVQELNRSQNVGATQLSCKSSKIWEHGTSLMNYLRMVELEGLTGHIEFNSRGQRSNYALRIMQNSRDGLRQIGQWHSEQGLSMEKKLPSLNVTDTLFNTTLIITTILENPYVMLKANYQELEGNERYEGFCVDMLKELADILKFNYRIKLVSDGVYGVPGANGTWTGMVGELIARKADLAVAGLTITAEREKVIDFSKPFMTLGISIMYRVHLETRWKGSKARSIGAGFKLFYYGVDSKRNGVGVVLKEEFVRNVLEVKRVSDRVMSLKLEIEGVMLNVVSGYAPQVGCELEEKERFWSELDEVMESIPTGERVVIGADFNGHVGEGNTGDEEVMGKFGVKERNLEGQMVVDFAKRMDMGVVNTYFQKREEHRVTYKSGGRRTQVDYILCRRGNLKEISDCKVVVGESVARQHRMVVCRMTLMVCKKKRSEIEKKTKWWKLKKEECCEEFRQKLRQALGGQVVLPDDWETTAEVIRETGRKVLGVSSGRRKEDKETWWWNEEVQDSIQRKRLAKKKWDMDRTEENRQEYKELQHRVKREVSKAKQKAYDELYTRLDTREGEKDLYRLARQRDRDGKDVQQVRVIKDRDGRVLTSEESVQRRWKEYFEELMNEENEREKRVEGVNSVEQKVDKIRKDEVRKALKRMKSGKAVGPDDIPVEVWKCLGEAAVEFLASLFNRVLESGRMPEEWRRSVLVPIFKNKGDVQSCSNYRGIKLMSHTMKLWERVVEARLRKVVEICEQQYGFMPRKSTTDAIFALRILMEKYRDGQGELHCVFVDLEKAYDRVPREELWYCMRKSGVAEKYVRVVQDMYERSRTVVRCAVGQTEEFKVEVGLHQGSALSPFLFAIVMDQLSEEVRQESPWTMMFADDIVICSESREQVEENLERWRFALERRGMKVSGSKTEYMCVNEREGSGTVRLQGEEVKKVQEFKYLGSTVQSNGECGKEGRRPGYFSFLDPFSPGVWLFMLLAYLAVSCVLFLVARLTPYEWYNPHPCLKGRCSLLINQYSLGNSFWFPVGGFMQQGSTIAPRALSTRCVSGVWWAFTLIIISSYTANLAAFLTVQRMDVPIESVDDLADQTAIEYGTMHGGSTMTFFQNSRYQTYQRMWNFMHSKQPSVFVKSTEEGIARVLNSNYAYLLESTMNEYYRQRNCNLTQIGGLLDTKGYGIGMPLGSVYRDEFDLAILKLQEENRLEILKKGKGLGMENIGGIFVVLVCGLLIAIFMAVLEFVWMLRHTPGTELSVCEEMLRELQGIVLCQDSLQLRRRRSGGPSSLRPHPLPAEDRRARPTGTSLSNGRLCAGTGLSEPLSHKLAQEAAIVARSCSHIRICPECRRFQGLRVHPPGTPRASPTHSDDSFEWDKTTNSSEPE</sequence>
<dbReference type="InterPro" id="IPR036397">
    <property type="entry name" value="RNaseH_sf"/>
</dbReference>
<dbReference type="EMBL" id="JAUCMX010000011">
    <property type="protein sequence ID" value="KAK3531198.1"/>
    <property type="molecule type" value="Genomic_DNA"/>
</dbReference>
<feature type="site" description="Interaction with the cone snail toxin Con-ikot-ikot" evidence="20">
    <location>
        <position position="2408"/>
    </location>
</feature>
<keyword evidence="9" id="KW-0406">Ion transport</keyword>
<dbReference type="InterPro" id="IPR043128">
    <property type="entry name" value="Rev_trsase/Diguanyl_cyclase"/>
</dbReference>
<dbReference type="InterPro" id="IPR057667">
    <property type="entry name" value="HTH_SB"/>
</dbReference>
<dbReference type="InterPro" id="IPR009057">
    <property type="entry name" value="Homeodomain-like_sf"/>
</dbReference>
<feature type="region of interest" description="Disordered" evidence="22">
    <location>
        <begin position="882"/>
        <end position="901"/>
    </location>
</feature>
<dbReference type="SUPFAM" id="SSF53822">
    <property type="entry name" value="Periplasmic binding protein-like I"/>
    <property type="match status" value="1"/>
</dbReference>
<evidence type="ECO:0000256" key="17">
    <source>
        <dbReference type="ARBA" id="ARBA00034104"/>
    </source>
</evidence>
<feature type="region of interest" description="Disordered" evidence="22">
    <location>
        <begin position="2561"/>
        <end position="2591"/>
    </location>
</feature>
<dbReference type="GO" id="GO:0003677">
    <property type="term" value="F:DNA binding"/>
    <property type="evidence" value="ECO:0007669"/>
    <property type="project" value="InterPro"/>
</dbReference>
<evidence type="ECO:0000313" key="25">
    <source>
        <dbReference type="EMBL" id="KAK3531198.1"/>
    </source>
</evidence>
<comment type="subcellular location">
    <subcellularLocation>
        <location evidence="17">Postsynaptic cell membrane</location>
        <topology evidence="17">Multi-pass membrane protein</topology>
    </subcellularLocation>
    <subcellularLocation>
        <location evidence="18">Presynaptic cell membrane</location>
        <topology evidence="18">Multi-pass membrane protein</topology>
    </subcellularLocation>
</comment>
<dbReference type="Pfam" id="PF10613">
    <property type="entry name" value="Lig_chan-Glu_bd"/>
    <property type="match status" value="1"/>
</dbReference>
<dbReference type="PANTHER" id="PTHR19446">
    <property type="entry name" value="REVERSE TRANSCRIPTASES"/>
    <property type="match status" value="1"/>
</dbReference>
<dbReference type="FunFam" id="3.40.190.10:FF:000072">
    <property type="entry name" value="glutamate receptor ionotropic, kainate 4"/>
    <property type="match status" value="1"/>
</dbReference>
<dbReference type="EC" id="3.1.26.4" evidence="2"/>
<name>A0AAE0V2A2_9TELE</name>
<feature type="region of interest" description="Disordered" evidence="22">
    <location>
        <begin position="2488"/>
        <end position="2518"/>
    </location>
</feature>
<keyword evidence="15" id="KW-1071">Ligand-gated ion channel</keyword>
<dbReference type="Gene3D" id="3.40.50.2300">
    <property type="match status" value="3"/>
</dbReference>
<dbReference type="GO" id="GO:0015074">
    <property type="term" value="P:DNA integration"/>
    <property type="evidence" value="ECO:0007669"/>
    <property type="project" value="InterPro"/>
</dbReference>
<dbReference type="Pfam" id="PF01498">
    <property type="entry name" value="HTH_Tnp_Tc3_2"/>
    <property type="match status" value="1"/>
</dbReference>
<evidence type="ECO:0000256" key="9">
    <source>
        <dbReference type="ARBA" id="ARBA00023065"/>
    </source>
</evidence>
<dbReference type="FunFam" id="1.10.287.70:FF:000010">
    <property type="entry name" value="Putative glutamate receptor ionotropic kainate 1"/>
    <property type="match status" value="1"/>
</dbReference>
<proteinExistence type="inferred from homology"/>
<dbReference type="PRINTS" id="PR00177">
    <property type="entry name" value="NMDARECEPTOR"/>
</dbReference>
<feature type="coiled-coil region" evidence="21">
    <location>
        <begin position="1735"/>
        <end position="1769"/>
    </location>
</feature>
<evidence type="ECO:0000256" key="23">
    <source>
        <dbReference type="SAM" id="Phobius"/>
    </source>
</evidence>
<evidence type="ECO:0000256" key="2">
    <source>
        <dbReference type="ARBA" id="ARBA00012180"/>
    </source>
</evidence>
<dbReference type="GO" id="GO:0042734">
    <property type="term" value="C:presynaptic membrane"/>
    <property type="evidence" value="ECO:0007669"/>
    <property type="project" value="UniProtKB-SubCell"/>
</dbReference>
<keyword evidence="5 23" id="KW-0812">Transmembrane</keyword>
<dbReference type="GO" id="GO:0006313">
    <property type="term" value="P:DNA transposition"/>
    <property type="evidence" value="ECO:0007669"/>
    <property type="project" value="InterPro"/>
</dbReference>
<keyword evidence="14" id="KW-0966">Cell projection</keyword>
<protein>
    <recommendedName>
        <fullName evidence="2">ribonuclease H</fullName>
        <ecNumber evidence="2">3.1.26.4</ecNumber>
    </recommendedName>
</protein>
<dbReference type="SUPFAM" id="SSF56219">
    <property type="entry name" value="DNase I-like"/>
    <property type="match status" value="1"/>
</dbReference>
<dbReference type="InterPro" id="IPR036388">
    <property type="entry name" value="WH-like_DNA-bd_sf"/>
</dbReference>
<feature type="site" description="Crucial to convey clamshell closure to channel opening" evidence="20">
    <location>
        <position position="2292"/>
    </location>
</feature>
<evidence type="ECO:0000256" key="13">
    <source>
        <dbReference type="ARBA" id="ARBA00023257"/>
    </source>
</evidence>
<organism evidence="25 26">
    <name type="scientific">Hemibagrus guttatus</name>
    <dbReference type="NCBI Taxonomy" id="175788"/>
    <lineage>
        <taxon>Eukaryota</taxon>
        <taxon>Metazoa</taxon>
        <taxon>Chordata</taxon>
        <taxon>Craniata</taxon>
        <taxon>Vertebrata</taxon>
        <taxon>Euteleostomi</taxon>
        <taxon>Actinopterygii</taxon>
        <taxon>Neopterygii</taxon>
        <taxon>Teleostei</taxon>
        <taxon>Ostariophysi</taxon>
        <taxon>Siluriformes</taxon>
        <taxon>Bagridae</taxon>
        <taxon>Hemibagrus</taxon>
    </lineage>
</organism>
<evidence type="ECO:0000256" key="1">
    <source>
        <dbReference type="ARBA" id="ARBA00010879"/>
    </source>
</evidence>
<dbReference type="InterPro" id="IPR001828">
    <property type="entry name" value="ANF_lig-bd_rcpt"/>
</dbReference>
<dbReference type="Pfam" id="PF25787">
    <property type="entry name" value="HTH_SB"/>
    <property type="match status" value="1"/>
</dbReference>
<dbReference type="Gene3D" id="3.60.10.10">
    <property type="entry name" value="Endonuclease/exonuclease/phosphatase"/>
    <property type="match status" value="2"/>
</dbReference>
<keyword evidence="7 23" id="KW-1133">Transmembrane helix</keyword>
<keyword evidence="4" id="KW-1003">Cell membrane</keyword>
<dbReference type="PROSITE" id="PS50878">
    <property type="entry name" value="RT_POL"/>
    <property type="match status" value="2"/>
</dbReference>
<dbReference type="GO" id="GO:0004523">
    <property type="term" value="F:RNA-DNA hybrid ribonuclease activity"/>
    <property type="evidence" value="ECO:0007669"/>
    <property type="project" value="UniProtKB-EC"/>
</dbReference>
<comment type="similarity">
    <text evidence="1">Belongs to the beta type-B retroviral polymerase family. HERV class-II K(HML-2) pol subfamily.</text>
</comment>
<feature type="compositionally biased region" description="Basic and acidic residues" evidence="22">
    <location>
        <begin position="2574"/>
        <end position="2583"/>
    </location>
</feature>
<dbReference type="InterPro" id="IPR002492">
    <property type="entry name" value="Transposase_Tc1-like"/>
</dbReference>
<dbReference type="InterPro" id="IPR001508">
    <property type="entry name" value="Iono_Glu_rcpt_met"/>
</dbReference>
<evidence type="ECO:0000256" key="15">
    <source>
        <dbReference type="ARBA" id="ARBA00023286"/>
    </source>
</evidence>
<keyword evidence="11" id="KW-0675">Receptor</keyword>
<evidence type="ECO:0000256" key="18">
    <source>
        <dbReference type="ARBA" id="ARBA00034107"/>
    </source>
</evidence>
<feature type="transmembrane region" description="Helical" evidence="23">
    <location>
        <begin position="2186"/>
        <end position="2205"/>
    </location>
</feature>
<feature type="domain" description="Reverse transcriptase" evidence="24">
    <location>
        <begin position="258"/>
        <end position="509"/>
    </location>
</feature>
<evidence type="ECO:0000259" key="24">
    <source>
        <dbReference type="PROSITE" id="PS50878"/>
    </source>
</evidence>
<keyword evidence="16" id="KW-0407">Ion channel</keyword>
<evidence type="ECO:0000256" key="22">
    <source>
        <dbReference type="SAM" id="MobiDB-lite"/>
    </source>
</evidence>
<dbReference type="InterPro" id="IPR036691">
    <property type="entry name" value="Endo/exonu/phosph_ase_sf"/>
</dbReference>
<keyword evidence="12" id="KW-0325">Glycoprotein</keyword>
<dbReference type="InterPro" id="IPR019594">
    <property type="entry name" value="Glu/Gly-bd"/>
</dbReference>
<dbReference type="GO" id="GO:0015276">
    <property type="term" value="F:ligand-gated monoatomic ion channel activity"/>
    <property type="evidence" value="ECO:0007669"/>
    <property type="project" value="InterPro"/>
</dbReference>
<dbReference type="InterPro" id="IPR028082">
    <property type="entry name" value="Peripla_BP_I"/>
</dbReference>
<dbReference type="CDD" id="cd01650">
    <property type="entry name" value="RT_nLTR_like"/>
    <property type="match status" value="1"/>
</dbReference>
<dbReference type="InterPro" id="IPR001320">
    <property type="entry name" value="Iontro_rcpt_C"/>
</dbReference>
<dbReference type="Gene3D" id="1.10.10.10">
    <property type="entry name" value="Winged helix-like DNA-binding domain superfamily/Winged helix DNA-binding domain"/>
    <property type="match status" value="1"/>
</dbReference>
<feature type="non-terminal residue" evidence="25">
    <location>
        <position position="2591"/>
    </location>
</feature>
<dbReference type="InterPro" id="IPR000477">
    <property type="entry name" value="RT_dom"/>
</dbReference>
<gene>
    <name evidence="25" type="ORF">QTP70_015129</name>
</gene>
<feature type="domain" description="Reverse transcriptase" evidence="24">
    <location>
        <begin position="1901"/>
        <end position="2160"/>
    </location>
</feature>
<dbReference type="SMART" id="SM00079">
    <property type="entry name" value="PBPe"/>
    <property type="match status" value="2"/>
</dbReference>
<evidence type="ECO:0000256" key="14">
    <source>
        <dbReference type="ARBA" id="ARBA00023273"/>
    </source>
</evidence>
<evidence type="ECO:0000256" key="16">
    <source>
        <dbReference type="ARBA" id="ARBA00023303"/>
    </source>
</evidence>
<dbReference type="Pfam" id="PF01094">
    <property type="entry name" value="ANF_receptor"/>
    <property type="match status" value="3"/>
</dbReference>
<evidence type="ECO:0000256" key="6">
    <source>
        <dbReference type="ARBA" id="ARBA00022729"/>
    </source>
</evidence>
<reference evidence="25" key="1">
    <citation type="submission" date="2023-06" db="EMBL/GenBank/DDBJ databases">
        <title>Male Hemibagrus guttatus genome.</title>
        <authorList>
            <person name="Bian C."/>
        </authorList>
    </citation>
    <scope>NUCLEOTIDE SEQUENCE</scope>
    <source>
        <strain evidence="25">Male_cb2023</strain>
        <tissue evidence="25">Muscle</tissue>
    </source>
</reference>
<evidence type="ECO:0000256" key="20">
    <source>
        <dbReference type="PIRSR" id="PIRSR601508-2"/>
    </source>
</evidence>
<evidence type="ECO:0000256" key="11">
    <source>
        <dbReference type="ARBA" id="ARBA00023170"/>
    </source>
</evidence>
<comment type="caution">
    <text evidence="25">The sequence shown here is derived from an EMBL/GenBank/DDBJ whole genome shotgun (WGS) entry which is preliminary data.</text>
</comment>
<feature type="transmembrane region" description="Helical" evidence="23">
    <location>
        <begin position="2264"/>
        <end position="2285"/>
    </location>
</feature>
<keyword evidence="21" id="KW-0175">Coiled coil</keyword>
<evidence type="ECO:0000256" key="8">
    <source>
        <dbReference type="ARBA" id="ARBA00023018"/>
    </source>
</evidence>
<keyword evidence="8" id="KW-0770">Synapse</keyword>
<feature type="binding site" evidence="19">
    <location>
        <position position="2314"/>
    </location>
    <ligand>
        <name>L-glutamate</name>
        <dbReference type="ChEBI" id="CHEBI:29985"/>
    </ligand>
</feature>
<feature type="binding site" evidence="19">
    <location>
        <position position="2313"/>
    </location>
    <ligand>
        <name>L-glutamate</name>
        <dbReference type="ChEBI" id="CHEBI:29985"/>
    </ligand>
</feature>
<evidence type="ECO:0000256" key="19">
    <source>
        <dbReference type="PIRSR" id="PIRSR601508-1"/>
    </source>
</evidence>
<dbReference type="GO" id="GO:0045211">
    <property type="term" value="C:postsynaptic membrane"/>
    <property type="evidence" value="ECO:0007669"/>
    <property type="project" value="UniProtKB-SubCell"/>
</dbReference>
<dbReference type="Pfam" id="PF00060">
    <property type="entry name" value="Lig_chan"/>
    <property type="match status" value="1"/>
</dbReference>
<keyword evidence="13" id="KW-0628">Postsynaptic cell membrane</keyword>
<dbReference type="GO" id="GO:0038023">
    <property type="term" value="F:signaling receptor activity"/>
    <property type="evidence" value="ECO:0007669"/>
    <property type="project" value="InterPro"/>
</dbReference>
<evidence type="ECO:0000256" key="21">
    <source>
        <dbReference type="SAM" id="Coils"/>
    </source>
</evidence>
<dbReference type="Pfam" id="PF00078">
    <property type="entry name" value="RVT_1"/>
    <property type="match status" value="2"/>
</dbReference>
<dbReference type="InterPro" id="IPR043502">
    <property type="entry name" value="DNA/RNA_pol_sf"/>
</dbReference>
<evidence type="ECO:0000256" key="3">
    <source>
        <dbReference type="ARBA" id="ARBA00022448"/>
    </source>
</evidence>
<dbReference type="Gene3D" id="3.30.70.270">
    <property type="match status" value="2"/>
</dbReference>
<feature type="transmembrane region" description="Helical" evidence="23">
    <location>
        <begin position="2429"/>
        <end position="2455"/>
    </location>
</feature>
<evidence type="ECO:0000256" key="5">
    <source>
        <dbReference type="ARBA" id="ARBA00022692"/>
    </source>
</evidence>
<dbReference type="Gene3D" id="1.10.287.70">
    <property type="match status" value="1"/>
</dbReference>
<evidence type="ECO:0000313" key="26">
    <source>
        <dbReference type="Proteomes" id="UP001274896"/>
    </source>
</evidence>
<dbReference type="SMART" id="SM00918">
    <property type="entry name" value="Lig_chan-Glu_bd"/>
    <property type="match status" value="1"/>
</dbReference>
<evidence type="ECO:0000256" key="12">
    <source>
        <dbReference type="ARBA" id="ARBA00023180"/>
    </source>
</evidence>
<dbReference type="FunFam" id="3.40.190.10:FF:000060">
    <property type="entry name" value="Glutamate receptor ionotropic, kainate 1"/>
    <property type="match status" value="1"/>
</dbReference>
<dbReference type="Pfam" id="PF13358">
    <property type="entry name" value="DDE_3"/>
    <property type="match status" value="1"/>
</dbReference>
<accession>A0AAE0V2A2</accession>